<dbReference type="Gene3D" id="3.30.70.1280">
    <property type="entry name" value="SP0830-like domains"/>
    <property type="match status" value="1"/>
</dbReference>
<protein>
    <submittedName>
        <fullName evidence="1">DUF1697 domain-containing protein</fullName>
    </submittedName>
</protein>
<gene>
    <name evidence="1" type="ORF">FEM55_05065</name>
</gene>
<dbReference type="PANTHER" id="PTHR36439">
    <property type="entry name" value="BLL4334 PROTEIN"/>
    <property type="match status" value="1"/>
</dbReference>
<keyword evidence="2" id="KW-1185">Reference proteome</keyword>
<dbReference type="InterPro" id="IPR012545">
    <property type="entry name" value="DUF1697"/>
</dbReference>
<evidence type="ECO:0000313" key="1">
    <source>
        <dbReference type="EMBL" id="TLU96506.1"/>
    </source>
</evidence>
<sequence length="239" mass="27529">MDDIPLPYDHCFRTSAGCCTERFCCRLCKNRVVFRLAEYIDYLQRLHFRGVVFLHKPVNKTTYIALLRGINVSGSNLIKMPVLQTLFEAAGCEAVKTYMQSGNVVFTHQTLTCQDLVGKIMNMIRNELEMNVPVLVMKRSELLEIRQNNPFLHGRNEEVSQLHVTFLSEKPDPEKWEKMDPGKYLPDELVLADQVIYLFCPSGYGKTKLHNNFFESKLKVTATTRNWKTILALADGFQD</sequence>
<organism evidence="1 2">
    <name type="scientific">Dyadobacter sediminis</name>
    <dbReference type="NCBI Taxonomy" id="1493691"/>
    <lineage>
        <taxon>Bacteria</taxon>
        <taxon>Pseudomonadati</taxon>
        <taxon>Bacteroidota</taxon>
        <taxon>Cytophagia</taxon>
        <taxon>Cytophagales</taxon>
        <taxon>Spirosomataceae</taxon>
        <taxon>Dyadobacter</taxon>
    </lineage>
</organism>
<dbReference type="SUPFAM" id="SSF160379">
    <property type="entry name" value="SP0830-like"/>
    <property type="match status" value="1"/>
</dbReference>
<dbReference type="Pfam" id="PF08002">
    <property type="entry name" value="DUF1697"/>
    <property type="match status" value="1"/>
</dbReference>
<name>A0A5R9KKC1_9BACT</name>
<proteinExistence type="predicted"/>
<reference evidence="1 2" key="1">
    <citation type="submission" date="2019-05" db="EMBL/GenBank/DDBJ databases">
        <authorList>
            <person name="Qu J.-H."/>
        </authorList>
    </citation>
    <scope>NUCLEOTIDE SEQUENCE [LARGE SCALE GENOMIC DNA]</scope>
    <source>
        <strain evidence="1 2">Z12</strain>
    </source>
</reference>
<dbReference type="Proteomes" id="UP000309788">
    <property type="component" value="Unassembled WGS sequence"/>
</dbReference>
<dbReference type="AlphaFoldDB" id="A0A5R9KKC1"/>
<dbReference type="PANTHER" id="PTHR36439:SF1">
    <property type="entry name" value="DUF1697 DOMAIN-CONTAINING PROTEIN"/>
    <property type="match status" value="1"/>
</dbReference>
<dbReference type="OrthoDB" id="9806494at2"/>
<accession>A0A5R9KKC1</accession>
<dbReference type="EMBL" id="VCEI01000011">
    <property type="protein sequence ID" value="TLU96506.1"/>
    <property type="molecule type" value="Genomic_DNA"/>
</dbReference>
<comment type="caution">
    <text evidence="1">The sequence shown here is derived from an EMBL/GenBank/DDBJ whole genome shotgun (WGS) entry which is preliminary data.</text>
</comment>
<evidence type="ECO:0000313" key="2">
    <source>
        <dbReference type="Proteomes" id="UP000309788"/>
    </source>
</evidence>